<accession>A0A923L3P3</accession>
<dbReference type="GO" id="GO:0016787">
    <property type="term" value="F:hydrolase activity"/>
    <property type="evidence" value="ECO:0007669"/>
    <property type="project" value="UniProtKB-KW"/>
</dbReference>
<reference evidence="8" key="1">
    <citation type="submission" date="2020-08" db="EMBL/GenBank/DDBJ databases">
        <title>Genome public.</title>
        <authorList>
            <person name="Liu C."/>
            <person name="Sun Q."/>
        </authorList>
    </citation>
    <scope>NUCLEOTIDE SEQUENCE</scope>
    <source>
        <strain evidence="8">BX22</strain>
    </source>
</reference>
<evidence type="ECO:0000259" key="7">
    <source>
        <dbReference type="Pfam" id="PF08340"/>
    </source>
</evidence>
<comment type="caution">
    <text evidence="8">The sequence shown here is derived from an EMBL/GenBank/DDBJ whole genome shotgun (WGS) entry which is preliminary data.</text>
</comment>
<evidence type="ECO:0000256" key="1">
    <source>
        <dbReference type="ARBA" id="ARBA00001968"/>
    </source>
</evidence>
<protein>
    <submittedName>
        <fullName evidence="8">YicC family protein</fullName>
    </submittedName>
</protein>
<dbReference type="InterPro" id="IPR005229">
    <property type="entry name" value="YicC/YloC-like"/>
</dbReference>
<dbReference type="InterPro" id="IPR013551">
    <property type="entry name" value="YicC-like_C"/>
</dbReference>
<dbReference type="Proteomes" id="UP000637359">
    <property type="component" value="Unassembled WGS sequence"/>
</dbReference>
<evidence type="ECO:0000313" key="8">
    <source>
        <dbReference type="EMBL" id="MBC5635904.1"/>
    </source>
</evidence>
<dbReference type="PANTHER" id="PTHR30636:SF3">
    <property type="entry name" value="UPF0701 PROTEIN YICC"/>
    <property type="match status" value="1"/>
</dbReference>
<keyword evidence="9" id="KW-1185">Reference proteome</keyword>
<organism evidence="8 9">
    <name type="scientific">Ornithinibacillus hominis</name>
    <dbReference type="NCBI Taxonomy" id="2763055"/>
    <lineage>
        <taxon>Bacteria</taxon>
        <taxon>Bacillati</taxon>
        <taxon>Bacillota</taxon>
        <taxon>Bacilli</taxon>
        <taxon>Bacillales</taxon>
        <taxon>Bacillaceae</taxon>
        <taxon>Ornithinibacillus</taxon>
    </lineage>
</organism>
<gene>
    <name evidence="8" type="ORF">H8S33_03590</name>
</gene>
<dbReference type="PANTHER" id="PTHR30636">
    <property type="entry name" value="UPF0701 PROTEIN YICC"/>
    <property type="match status" value="1"/>
</dbReference>
<dbReference type="NCBIfam" id="TIGR00255">
    <property type="entry name" value="YicC/YloC family endoribonuclease"/>
    <property type="match status" value="1"/>
</dbReference>
<dbReference type="Pfam" id="PF08340">
    <property type="entry name" value="YicC-like_C"/>
    <property type="match status" value="1"/>
</dbReference>
<feature type="domain" description="Endoribonuclease YicC-like N-terminal" evidence="6">
    <location>
        <begin position="2"/>
        <end position="155"/>
    </location>
</feature>
<dbReference type="GO" id="GO:0004521">
    <property type="term" value="F:RNA endonuclease activity"/>
    <property type="evidence" value="ECO:0007669"/>
    <property type="project" value="InterPro"/>
</dbReference>
<comment type="similarity">
    <text evidence="5">Belongs to the YicC/YloC family.</text>
</comment>
<dbReference type="Pfam" id="PF03755">
    <property type="entry name" value="YicC-like_N"/>
    <property type="match status" value="1"/>
</dbReference>
<evidence type="ECO:0000256" key="2">
    <source>
        <dbReference type="ARBA" id="ARBA00022722"/>
    </source>
</evidence>
<evidence type="ECO:0000256" key="3">
    <source>
        <dbReference type="ARBA" id="ARBA00022759"/>
    </source>
</evidence>
<dbReference type="EMBL" id="JACOOL010000002">
    <property type="protein sequence ID" value="MBC5635904.1"/>
    <property type="molecule type" value="Genomic_DNA"/>
</dbReference>
<keyword evidence="4" id="KW-0378">Hydrolase</keyword>
<comment type="cofactor">
    <cofactor evidence="1">
        <name>a divalent metal cation</name>
        <dbReference type="ChEBI" id="CHEBI:60240"/>
    </cofactor>
</comment>
<evidence type="ECO:0000256" key="4">
    <source>
        <dbReference type="ARBA" id="ARBA00022801"/>
    </source>
</evidence>
<evidence type="ECO:0000259" key="6">
    <source>
        <dbReference type="Pfam" id="PF03755"/>
    </source>
</evidence>
<feature type="domain" description="Endoribonuclease YicC-like C-terminal" evidence="7">
    <location>
        <begin position="175"/>
        <end position="293"/>
    </location>
</feature>
<name>A0A923L3P3_9BACI</name>
<evidence type="ECO:0000256" key="5">
    <source>
        <dbReference type="ARBA" id="ARBA00035648"/>
    </source>
</evidence>
<keyword evidence="2" id="KW-0540">Nuclease</keyword>
<sequence>MVKSMTGYGTSTFNLENTSITVEIRSVNHRFLDIVPKYPRTFLFLEDKIKRIIKSYFNRGRIEIHIDMDGKGFVNKSILTDWDLMDHYMQQLQIAKDRYSLPSDIPLSMLTVLPDLMTVQENEEKPSQLQEQLLTHVEQACQQVVEMRVEEGKHLVDDIMKRVSTIRDMVRLLEGRREAVVEEYRLRIKKRISEYVNNQISIEDGRIHQEIALLAEKGDITEELTRLHSHLDQMKELCQSDKPIGRKLDFIVQEMNREANTIGSKSNDHKIGEWTVGLKSEIEKIKEQVQNME</sequence>
<evidence type="ECO:0000313" key="9">
    <source>
        <dbReference type="Proteomes" id="UP000637359"/>
    </source>
</evidence>
<proteinExistence type="inferred from homology"/>
<dbReference type="AlphaFoldDB" id="A0A923L3P3"/>
<dbReference type="InterPro" id="IPR013527">
    <property type="entry name" value="YicC-like_N"/>
</dbReference>
<keyword evidence="3" id="KW-0255">Endonuclease</keyword>